<evidence type="ECO:0000256" key="7">
    <source>
        <dbReference type="ARBA" id="ARBA00022989"/>
    </source>
</evidence>
<protein>
    <recommendedName>
        <fullName evidence="2">cyclic-guanylate-specific phosphodiesterase</fullName>
        <ecNumber evidence="2">3.1.4.52</ecNumber>
    </recommendedName>
</protein>
<comment type="subcellular location">
    <subcellularLocation>
        <location evidence="1">Cell membrane</location>
        <topology evidence="1">Multi-pass membrane protein</topology>
    </subcellularLocation>
</comment>
<dbReference type="Proteomes" id="UP001589773">
    <property type="component" value="Unassembled WGS sequence"/>
</dbReference>
<dbReference type="SMART" id="SM00052">
    <property type="entry name" value="EAL"/>
    <property type="match status" value="1"/>
</dbReference>
<sequence>MKKPVVVLFTLLVALAAVGLPIWLAIEESGRQAFKAESTHALAYARDVVLRADATGRQVTAGVTRLVKQHAAQPCAPASIDTMRQIDLASSYIQAIGYVEGTQLVCSSIAGASRTFELGPPDYRASTGALVRRNVRFPFAPQDSFLVIQIEGVAAILHRQLGIDTALSEPDVSLAVIALGQAEPLVFRGKIDRSWAGRLRNQRETVFEEAGHIVAVVRSPNFTTAAVAAVPAHYMAGRSQDLALRLVPVGLLAGVTLAGAILLLARQQMALPAALKTALRRKEFFLEYQPVVDLRSGRWMGLEALVRWRRQTGEVVMPDLFIPLAEENDLIVRITRQVLDAVCRDTGSYLAAHPEFHVGINVSPADFHSRELLAGLQQRMATIQARPANLILEVTERGLLDPRVARETTRALRRHGFAVAIDDFGTGYSSLSYLESLELDYLKIDRSFIEAIGTGAPTSQVVGHIIGMARDLGLRMMAEGVESQAQADFLCRHGVQFAQGWLFGQPMPFAEILRRLAAAEDEEAVARAG</sequence>
<keyword evidence="3" id="KW-1003">Cell membrane</keyword>
<keyword evidence="13" id="KW-1185">Reference proteome</keyword>
<reference evidence="12 13" key="1">
    <citation type="submission" date="2024-09" db="EMBL/GenBank/DDBJ databases">
        <authorList>
            <person name="Sun Q."/>
            <person name="Mori K."/>
        </authorList>
    </citation>
    <scope>NUCLEOTIDE SEQUENCE [LARGE SCALE GENOMIC DNA]</scope>
    <source>
        <strain evidence="12 13">CCM 7792</strain>
    </source>
</reference>
<dbReference type="EMBL" id="JBHLWP010000009">
    <property type="protein sequence ID" value="MFC0252128.1"/>
    <property type="molecule type" value="Genomic_DNA"/>
</dbReference>
<organism evidence="12 13">
    <name type="scientific">Massilia consociata</name>
    <dbReference type="NCBI Taxonomy" id="760117"/>
    <lineage>
        <taxon>Bacteria</taxon>
        <taxon>Pseudomonadati</taxon>
        <taxon>Pseudomonadota</taxon>
        <taxon>Betaproteobacteria</taxon>
        <taxon>Burkholderiales</taxon>
        <taxon>Oxalobacteraceae</taxon>
        <taxon>Telluria group</taxon>
        <taxon>Massilia</taxon>
    </lineage>
</organism>
<dbReference type="Pfam" id="PF12792">
    <property type="entry name" value="CSS-motif"/>
    <property type="match status" value="1"/>
</dbReference>
<dbReference type="InterPro" id="IPR050706">
    <property type="entry name" value="Cyclic-di-GMP_PDE-like"/>
</dbReference>
<evidence type="ECO:0000313" key="12">
    <source>
        <dbReference type="EMBL" id="MFC0252128.1"/>
    </source>
</evidence>
<dbReference type="CDD" id="cd01948">
    <property type="entry name" value="EAL"/>
    <property type="match status" value="1"/>
</dbReference>
<dbReference type="InterPro" id="IPR035919">
    <property type="entry name" value="EAL_sf"/>
</dbReference>
<keyword evidence="8 10" id="KW-0472">Membrane</keyword>
<keyword evidence="5 10" id="KW-0812">Transmembrane</keyword>
<dbReference type="PANTHER" id="PTHR33121:SF60">
    <property type="entry name" value="CYCLIC DI-GMP PHOSPHODIESTERASE PDEC-RELATED"/>
    <property type="match status" value="1"/>
</dbReference>
<dbReference type="PROSITE" id="PS50883">
    <property type="entry name" value="EAL"/>
    <property type="match status" value="1"/>
</dbReference>
<keyword evidence="4" id="KW-0973">c-di-GMP</keyword>
<evidence type="ECO:0000256" key="1">
    <source>
        <dbReference type="ARBA" id="ARBA00004651"/>
    </source>
</evidence>
<proteinExistence type="predicted"/>
<dbReference type="EC" id="3.1.4.52" evidence="2"/>
<comment type="catalytic activity">
    <reaction evidence="9">
        <text>3',3'-c-di-GMP + H2O = 5'-phosphoguanylyl(3'-&gt;5')guanosine + H(+)</text>
        <dbReference type="Rhea" id="RHEA:24902"/>
        <dbReference type="ChEBI" id="CHEBI:15377"/>
        <dbReference type="ChEBI" id="CHEBI:15378"/>
        <dbReference type="ChEBI" id="CHEBI:58754"/>
        <dbReference type="ChEBI" id="CHEBI:58805"/>
        <dbReference type="EC" id="3.1.4.52"/>
    </reaction>
</comment>
<evidence type="ECO:0000256" key="10">
    <source>
        <dbReference type="SAM" id="Phobius"/>
    </source>
</evidence>
<keyword evidence="6" id="KW-0378">Hydrolase</keyword>
<dbReference type="InterPro" id="IPR001633">
    <property type="entry name" value="EAL_dom"/>
</dbReference>
<evidence type="ECO:0000256" key="4">
    <source>
        <dbReference type="ARBA" id="ARBA00022636"/>
    </source>
</evidence>
<name>A0ABV6FF20_9BURK</name>
<dbReference type="PANTHER" id="PTHR33121">
    <property type="entry name" value="CYCLIC DI-GMP PHOSPHODIESTERASE PDEF"/>
    <property type="match status" value="1"/>
</dbReference>
<dbReference type="RefSeq" id="WP_379678879.1">
    <property type="nucleotide sequence ID" value="NZ_JBHLWP010000009.1"/>
</dbReference>
<dbReference type="InterPro" id="IPR024744">
    <property type="entry name" value="CSS-motif_dom"/>
</dbReference>
<dbReference type="Gene3D" id="3.20.20.450">
    <property type="entry name" value="EAL domain"/>
    <property type="match status" value="1"/>
</dbReference>
<evidence type="ECO:0000256" key="8">
    <source>
        <dbReference type="ARBA" id="ARBA00023136"/>
    </source>
</evidence>
<feature type="transmembrane region" description="Helical" evidence="10">
    <location>
        <begin position="242"/>
        <end position="265"/>
    </location>
</feature>
<evidence type="ECO:0000256" key="5">
    <source>
        <dbReference type="ARBA" id="ARBA00022692"/>
    </source>
</evidence>
<gene>
    <name evidence="12" type="ORF">ACFFJK_09525</name>
</gene>
<dbReference type="Pfam" id="PF00563">
    <property type="entry name" value="EAL"/>
    <property type="match status" value="1"/>
</dbReference>
<evidence type="ECO:0000256" key="9">
    <source>
        <dbReference type="ARBA" id="ARBA00034290"/>
    </source>
</evidence>
<keyword evidence="7 10" id="KW-1133">Transmembrane helix</keyword>
<evidence type="ECO:0000256" key="3">
    <source>
        <dbReference type="ARBA" id="ARBA00022475"/>
    </source>
</evidence>
<feature type="domain" description="EAL" evidence="11">
    <location>
        <begin position="268"/>
        <end position="520"/>
    </location>
</feature>
<comment type="caution">
    <text evidence="12">The sequence shown here is derived from an EMBL/GenBank/DDBJ whole genome shotgun (WGS) entry which is preliminary data.</text>
</comment>
<evidence type="ECO:0000259" key="11">
    <source>
        <dbReference type="PROSITE" id="PS50883"/>
    </source>
</evidence>
<evidence type="ECO:0000256" key="2">
    <source>
        <dbReference type="ARBA" id="ARBA00012282"/>
    </source>
</evidence>
<evidence type="ECO:0000256" key="6">
    <source>
        <dbReference type="ARBA" id="ARBA00022801"/>
    </source>
</evidence>
<dbReference type="SUPFAM" id="SSF141868">
    <property type="entry name" value="EAL domain-like"/>
    <property type="match status" value="1"/>
</dbReference>
<evidence type="ECO:0000313" key="13">
    <source>
        <dbReference type="Proteomes" id="UP001589773"/>
    </source>
</evidence>
<accession>A0ABV6FF20</accession>